<accession>A0A4V1XA56</accession>
<dbReference type="Proteomes" id="UP000293360">
    <property type="component" value="Unassembled WGS sequence"/>
</dbReference>
<evidence type="ECO:0000313" key="3">
    <source>
        <dbReference type="Proteomes" id="UP000293360"/>
    </source>
</evidence>
<dbReference type="OrthoDB" id="4156126at2759"/>
<feature type="compositionally biased region" description="Basic residues" evidence="1">
    <location>
        <begin position="1"/>
        <end position="11"/>
    </location>
</feature>
<gene>
    <name evidence="2" type="ORF">DL764_006240</name>
</gene>
<feature type="region of interest" description="Disordered" evidence="1">
    <location>
        <begin position="1"/>
        <end position="24"/>
    </location>
</feature>
<feature type="region of interest" description="Disordered" evidence="1">
    <location>
        <begin position="220"/>
        <end position="240"/>
    </location>
</feature>
<evidence type="ECO:0000256" key="1">
    <source>
        <dbReference type="SAM" id="MobiDB-lite"/>
    </source>
</evidence>
<evidence type="ECO:0000313" key="2">
    <source>
        <dbReference type="EMBL" id="RYP01346.1"/>
    </source>
</evidence>
<dbReference type="AlphaFoldDB" id="A0A4V1XA56"/>
<sequence length="240" mass="26177">MDHHRLPRRSASHGTLRGSYAYHGRPGTGSSQIWPFHEPLRSVNENSVLLPSPGHLESMLKTTTETGDIGIFSIKPVTSLKRRGTFTDIGQPQAPARRSVDETYGLYSRGRFPGTRDTTPEILSMCTSNSQRSLGSTLSPTLTEDFGPRSISTMTCGSRYISHYGSTATLQSQASGSHLQRPRSPFPYPTRLKRPGVRPASPALTETGNVDYSRMVEIDSGPFTGHTGPSVCQDQEGLTL</sequence>
<keyword evidence="3" id="KW-1185">Reference proteome</keyword>
<name>A0A4V1XA56_9PEZI</name>
<dbReference type="STRING" id="155417.A0A4V1XA56"/>
<proteinExistence type="predicted"/>
<comment type="caution">
    <text evidence="2">The sequence shown here is derived from an EMBL/GenBank/DDBJ whole genome shotgun (WGS) entry which is preliminary data.</text>
</comment>
<dbReference type="EMBL" id="QJNU01000363">
    <property type="protein sequence ID" value="RYP01346.1"/>
    <property type="molecule type" value="Genomic_DNA"/>
</dbReference>
<protein>
    <submittedName>
        <fullName evidence="2">Uncharacterized protein</fullName>
    </submittedName>
</protein>
<feature type="compositionally biased region" description="Polar residues" evidence="1">
    <location>
        <begin position="230"/>
        <end position="240"/>
    </location>
</feature>
<feature type="region of interest" description="Disordered" evidence="1">
    <location>
        <begin position="171"/>
        <end position="203"/>
    </location>
</feature>
<reference evidence="2 3" key="1">
    <citation type="submission" date="2018-06" db="EMBL/GenBank/DDBJ databases">
        <title>Complete Genomes of Monosporascus.</title>
        <authorList>
            <person name="Robinson A.J."/>
            <person name="Natvig D.O."/>
        </authorList>
    </citation>
    <scope>NUCLEOTIDE SEQUENCE [LARGE SCALE GENOMIC DNA]</scope>
    <source>
        <strain evidence="2 3">CBS 110550</strain>
    </source>
</reference>
<organism evidence="2 3">
    <name type="scientific">Monosporascus ibericus</name>
    <dbReference type="NCBI Taxonomy" id="155417"/>
    <lineage>
        <taxon>Eukaryota</taxon>
        <taxon>Fungi</taxon>
        <taxon>Dikarya</taxon>
        <taxon>Ascomycota</taxon>
        <taxon>Pezizomycotina</taxon>
        <taxon>Sordariomycetes</taxon>
        <taxon>Xylariomycetidae</taxon>
        <taxon>Xylariales</taxon>
        <taxon>Xylariales incertae sedis</taxon>
        <taxon>Monosporascus</taxon>
    </lineage>
</organism>